<gene>
    <name evidence="2" type="primary">CYC2_4</name>
    <name evidence="2" type="ORF">FOL47_009248</name>
</gene>
<feature type="non-terminal residue" evidence="2">
    <location>
        <position position="802"/>
    </location>
</feature>
<feature type="region of interest" description="Disordered" evidence="1">
    <location>
        <begin position="782"/>
        <end position="802"/>
    </location>
</feature>
<dbReference type="InterPro" id="IPR036915">
    <property type="entry name" value="Cyclin-like_sf"/>
</dbReference>
<dbReference type="PANTHER" id="PTHR15615">
    <property type="match status" value="1"/>
</dbReference>
<dbReference type="Proteomes" id="UP000591131">
    <property type="component" value="Unassembled WGS sequence"/>
</dbReference>
<accession>A0A7J6L9V9</accession>
<name>A0A7J6L9V9_PERCH</name>
<feature type="region of interest" description="Disordered" evidence="1">
    <location>
        <begin position="42"/>
        <end position="77"/>
    </location>
</feature>
<feature type="region of interest" description="Disordered" evidence="1">
    <location>
        <begin position="469"/>
        <end position="579"/>
    </location>
</feature>
<keyword evidence="3" id="KW-1185">Reference proteome</keyword>
<evidence type="ECO:0000313" key="2">
    <source>
        <dbReference type="EMBL" id="KAF4655900.1"/>
    </source>
</evidence>
<sequence length="802" mass="88388">SVLLSKLKTLDVCLFAVDSFLHIQFDFSGSWVTHASARQQGDHKPFNRVLPEGGSSLSKRTATASSSASTQYSELPRPTAVCRRRGRKNLRCGDRACKRMTMQRSHALYNGVALSTDDDDDDVKQCCHPTCLNRFPRVSGDYNNAGGIVDDRTYGSVVMPIEDERSMYRLLLPSENQPMYTGNNLWQYQALSNNYTTAVSWPYMATAQPWQQPLHTHTAAMAVYGSSSAANSAYFIPRMMMFPDYAHLHSSAAPILVTDDESEKGDAASYGYPYTPDTGGVDGRGGYSGLAVTVDEGLTFLRGLMTILLNMIEIGDAMESSRIINNSPVNHPEFTGSYIPYISVWSYLERLSKYFHCSSECFVLALVYLDRAVKATAATSTPLYVTSYNVHRLILTSLVLAVKFNDDFYYSNKRYAEVGCLTSTVELNRLEAAMLKLIDFSLYVGPDEYVCYWKLIFSVSPMSTTKPRLPMSGDGVDDGAASALPLSSSPSSSSAAGFGLSPSKNDFDDIRLSRSHSTDGSSGCGPSTKASTVVPWPSPSTDADSDVVEASSSASSSLKHHRRSDPRSSSDGSSRQEVAGDTLDRTDLAYFLPALTKVLDHLIYIGEEKERSMLPNSMPLRSRYHSVTVPNISVSDYLSRLARFFNCSGECFVIALIYLDRAVKESTRTTIDDYDDNLTNAGSCWEETTGAAAAQSQKQQPTNQSFNITRLNIHRLLLTALTLAAKYYDDCYYANKRYAEVGGVSTRELNSLEASFLDMIHYRLFVAPEEYSAYKEQVENVLNPPTPTPSTPSSPSTYCSSV</sequence>
<dbReference type="GO" id="GO:0019901">
    <property type="term" value="F:protein kinase binding"/>
    <property type="evidence" value="ECO:0007669"/>
    <property type="project" value="InterPro"/>
</dbReference>
<organism evidence="2 3">
    <name type="scientific">Perkinsus chesapeaki</name>
    <name type="common">Clam parasite</name>
    <name type="synonym">Perkinsus andrewsi</name>
    <dbReference type="NCBI Taxonomy" id="330153"/>
    <lineage>
        <taxon>Eukaryota</taxon>
        <taxon>Sar</taxon>
        <taxon>Alveolata</taxon>
        <taxon>Perkinsozoa</taxon>
        <taxon>Perkinsea</taxon>
        <taxon>Perkinsida</taxon>
        <taxon>Perkinsidae</taxon>
        <taxon>Perkinsus</taxon>
    </lineage>
</organism>
<feature type="compositionally biased region" description="Low complexity" evidence="1">
    <location>
        <begin position="55"/>
        <end position="73"/>
    </location>
</feature>
<dbReference type="SUPFAM" id="SSF47954">
    <property type="entry name" value="Cyclin-like"/>
    <property type="match status" value="2"/>
</dbReference>
<dbReference type="PANTHER" id="PTHR15615:SF108">
    <property type="entry name" value="PROTEIN CNPPD1"/>
    <property type="match status" value="1"/>
</dbReference>
<reference evidence="2 3" key="1">
    <citation type="submission" date="2020-04" db="EMBL/GenBank/DDBJ databases">
        <title>Perkinsus chesapeaki whole genome sequence.</title>
        <authorList>
            <person name="Bogema D.R."/>
        </authorList>
    </citation>
    <scope>NUCLEOTIDE SEQUENCE [LARGE SCALE GENOMIC DNA]</scope>
    <source>
        <strain evidence="2">ATCC PRA-425</strain>
    </source>
</reference>
<dbReference type="Pfam" id="PF08613">
    <property type="entry name" value="Cyclin"/>
    <property type="match status" value="2"/>
</dbReference>
<dbReference type="AlphaFoldDB" id="A0A7J6L9V9"/>
<dbReference type="InterPro" id="IPR013922">
    <property type="entry name" value="Cyclin_PHO80-like"/>
</dbReference>
<protein>
    <submittedName>
        <fullName evidence="2">Mitochondrial peripheral inner membrane protein</fullName>
    </submittedName>
</protein>
<dbReference type="CDD" id="cd20558">
    <property type="entry name" value="CYCLIN_ScPCL7-like"/>
    <property type="match status" value="2"/>
</dbReference>
<feature type="compositionally biased region" description="Low complexity" evidence="1">
    <location>
        <begin position="479"/>
        <end position="503"/>
    </location>
</feature>
<dbReference type="OrthoDB" id="337735at2759"/>
<proteinExistence type="predicted"/>
<evidence type="ECO:0000313" key="3">
    <source>
        <dbReference type="Proteomes" id="UP000591131"/>
    </source>
</evidence>
<feature type="compositionally biased region" description="Polar residues" evidence="1">
    <location>
        <begin position="518"/>
        <end position="531"/>
    </location>
</feature>
<feature type="compositionally biased region" description="Low complexity" evidence="1">
    <location>
        <begin position="793"/>
        <end position="802"/>
    </location>
</feature>
<dbReference type="EMBL" id="JAAPAO010000630">
    <property type="protein sequence ID" value="KAF4655900.1"/>
    <property type="molecule type" value="Genomic_DNA"/>
</dbReference>
<evidence type="ECO:0000256" key="1">
    <source>
        <dbReference type="SAM" id="MobiDB-lite"/>
    </source>
</evidence>
<dbReference type="Gene3D" id="1.10.472.10">
    <property type="entry name" value="Cyclin-like"/>
    <property type="match status" value="2"/>
</dbReference>
<feature type="compositionally biased region" description="Low complexity" evidence="1">
    <location>
        <begin position="548"/>
        <end position="557"/>
    </location>
</feature>
<comment type="caution">
    <text evidence="2">The sequence shown here is derived from an EMBL/GenBank/DDBJ whole genome shotgun (WGS) entry which is preliminary data.</text>
</comment>